<evidence type="ECO:0000259" key="2">
    <source>
        <dbReference type="PROSITE" id="PS50006"/>
    </source>
</evidence>
<keyword evidence="1" id="KW-1133">Transmembrane helix</keyword>
<dbReference type="EMBL" id="JAMDLW010000020">
    <property type="protein sequence ID" value="MCY9521022.1"/>
    <property type="molecule type" value="Genomic_DNA"/>
</dbReference>
<dbReference type="Proteomes" id="UP001207626">
    <property type="component" value="Unassembled WGS sequence"/>
</dbReference>
<organism evidence="3 4">
    <name type="scientific">Paenibacillus apiarius</name>
    <dbReference type="NCBI Taxonomy" id="46240"/>
    <lineage>
        <taxon>Bacteria</taxon>
        <taxon>Bacillati</taxon>
        <taxon>Bacillota</taxon>
        <taxon>Bacilli</taxon>
        <taxon>Bacillales</taxon>
        <taxon>Paenibacillaceae</taxon>
        <taxon>Paenibacillus</taxon>
    </lineage>
</organism>
<reference evidence="3 4" key="1">
    <citation type="submission" date="2022-05" db="EMBL/GenBank/DDBJ databases">
        <title>Genome Sequencing of Bee-Associated Microbes.</title>
        <authorList>
            <person name="Dunlap C."/>
        </authorList>
    </citation>
    <scope>NUCLEOTIDE SEQUENCE [LARGE SCALE GENOMIC DNA]</scope>
    <source>
        <strain evidence="3 4">NRRL NRS-1438</strain>
    </source>
</reference>
<proteinExistence type="predicted"/>
<feature type="domain" description="FHA" evidence="2">
    <location>
        <begin position="450"/>
        <end position="501"/>
    </location>
</feature>
<dbReference type="InterPro" id="IPR045962">
    <property type="entry name" value="DUF6382"/>
</dbReference>
<keyword evidence="1" id="KW-0472">Membrane</keyword>
<dbReference type="SUPFAM" id="SSF49879">
    <property type="entry name" value="SMAD/FHA domain"/>
    <property type="match status" value="1"/>
</dbReference>
<dbReference type="InterPro" id="IPR000253">
    <property type="entry name" value="FHA_dom"/>
</dbReference>
<sequence>MYGYRADFVHEGKMGMLLTRERSVHSDELDLHQLNMLRHNVVPHFLPLEIQEIDFEVTFLYDISGKKMLHQVLRTANMTSIQYFEWMLQLVRVLEESRVYMLHPNHILLHEQFIYVESHAWNGSLHVPYIPTLEPLHPQAGMDGLRRLGILLSSYVCNWIGDGFQRLIQILSQEDKSLADVRRLLESLIVGSPDTTPDVQQGASLFTLTDAVPDFIADDARNENPVEQAWPLAEERSGKDSSGIEAEQAGAASGKKRIITVTGAVIAAAALGWRYSYLSSPSAASLAVAIIWSAFVVGIGGAWLSGWIAKWSNRWSKQRGEAGQNEVHAAAFSHDVPSKKDMLLPDFLSLEMPGCAYSAEAMGQGETLQPKSVHPSEHCAQAAHGGAAYYDNLSQYTSMLGDSQGDATVMLGHEGESAQAAPVSKGPHLQKMNEAGSVLPDRIMLELYPYTIGRAEQGVQLRDEGIGVSKHHCEVVLAQEGGCAIRDLGSKNGTELQGELLIPYKLYPLNDGDTLTIARSKYIYRAG</sequence>
<evidence type="ECO:0000313" key="3">
    <source>
        <dbReference type="EMBL" id="MCY9521022.1"/>
    </source>
</evidence>
<dbReference type="Pfam" id="PF00498">
    <property type="entry name" value="FHA"/>
    <property type="match status" value="1"/>
</dbReference>
<dbReference type="InterPro" id="IPR008984">
    <property type="entry name" value="SMAD_FHA_dom_sf"/>
</dbReference>
<dbReference type="PROSITE" id="PS50006">
    <property type="entry name" value="FHA_DOMAIN"/>
    <property type="match status" value="1"/>
</dbReference>
<dbReference type="Pfam" id="PF19909">
    <property type="entry name" value="DUF6382"/>
    <property type="match status" value="1"/>
</dbReference>
<feature type="transmembrane region" description="Helical" evidence="1">
    <location>
        <begin position="283"/>
        <end position="309"/>
    </location>
</feature>
<comment type="caution">
    <text evidence="3">The sequence shown here is derived from an EMBL/GenBank/DDBJ whole genome shotgun (WGS) entry which is preliminary data.</text>
</comment>
<dbReference type="RefSeq" id="WP_140397940.1">
    <property type="nucleotide sequence ID" value="NZ_JAMDLV010000019.1"/>
</dbReference>
<dbReference type="Gene3D" id="2.60.200.20">
    <property type="match status" value="1"/>
</dbReference>
<gene>
    <name evidence="3" type="ORF">M5X09_15295</name>
</gene>
<name>A0ABT4DUJ7_9BACL</name>
<accession>A0ABT4DUJ7</accession>
<dbReference type="SMART" id="SM00240">
    <property type="entry name" value="FHA"/>
    <property type="match status" value="1"/>
</dbReference>
<keyword evidence="1" id="KW-0812">Transmembrane</keyword>
<keyword evidence="4" id="KW-1185">Reference proteome</keyword>
<evidence type="ECO:0000313" key="4">
    <source>
        <dbReference type="Proteomes" id="UP001207626"/>
    </source>
</evidence>
<protein>
    <submittedName>
        <fullName evidence="3">DUF6382 domain-containing protein</fullName>
    </submittedName>
</protein>
<feature type="transmembrane region" description="Helical" evidence="1">
    <location>
        <begin position="258"/>
        <end position="277"/>
    </location>
</feature>
<dbReference type="CDD" id="cd00060">
    <property type="entry name" value="FHA"/>
    <property type="match status" value="1"/>
</dbReference>
<evidence type="ECO:0000256" key="1">
    <source>
        <dbReference type="SAM" id="Phobius"/>
    </source>
</evidence>